<dbReference type="Pfam" id="PF00072">
    <property type="entry name" value="Response_reg"/>
    <property type="match status" value="1"/>
</dbReference>
<dbReference type="PANTHER" id="PTHR43395:SF1">
    <property type="entry name" value="CHEMOTAXIS PROTEIN CHEA"/>
    <property type="match status" value="1"/>
</dbReference>
<evidence type="ECO:0000256" key="7">
    <source>
        <dbReference type="PROSITE-ProRule" id="PRU00110"/>
    </source>
</evidence>
<feature type="domain" description="HPt" evidence="14">
    <location>
        <begin position="2"/>
        <end position="106"/>
    </location>
</feature>
<proteinExistence type="predicted"/>
<dbReference type="SMART" id="SM00387">
    <property type="entry name" value="HATPase_c"/>
    <property type="match status" value="1"/>
</dbReference>
<evidence type="ECO:0000313" key="15">
    <source>
        <dbReference type="EMBL" id="ERT04393.1"/>
    </source>
</evidence>
<evidence type="ECO:0000259" key="12">
    <source>
        <dbReference type="PROSITE" id="PS50110"/>
    </source>
</evidence>
<feature type="compositionally biased region" description="Polar residues" evidence="10">
    <location>
        <begin position="607"/>
        <end position="631"/>
    </location>
</feature>
<dbReference type="OrthoDB" id="2079555at2"/>
<dbReference type="EMBL" id="AUZM01000100">
    <property type="protein sequence ID" value="ERT04393.1"/>
    <property type="molecule type" value="Genomic_DNA"/>
</dbReference>
<feature type="compositionally biased region" description="Acidic residues" evidence="10">
    <location>
        <begin position="588"/>
        <end position="597"/>
    </location>
</feature>
<feature type="compositionally biased region" description="Gly residues" evidence="10">
    <location>
        <begin position="744"/>
        <end position="757"/>
    </location>
</feature>
<dbReference type="InterPro" id="IPR037006">
    <property type="entry name" value="CheA-like_homodim_sf"/>
</dbReference>
<dbReference type="InterPro" id="IPR003594">
    <property type="entry name" value="HATPase_dom"/>
</dbReference>
<dbReference type="SMART" id="SM01231">
    <property type="entry name" value="H-kinase_dim"/>
    <property type="match status" value="1"/>
</dbReference>
<dbReference type="PROSITE" id="PS50110">
    <property type="entry name" value="RESPONSE_REGULATORY"/>
    <property type="match status" value="1"/>
</dbReference>
<feature type="region of interest" description="Disordered" evidence="10">
    <location>
        <begin position="741"/>
        <end position="768"/>
    </location>
</feature>
<dbReference type="InterPro" id="IPR005467">
    <property type="entry name" value="His_kinase_dom"/>
</dbReference>
<dbReference type="InterPro" id="IPR004358">
    <property type="entry name" value="Sig_transdc_His_kin-like_C"/>
</dbReference>
<feature type="compositionally biased region" description="Basic and acidic residues" evidence="10">
    <location>
        <begin position="446"/>
        <end position="460"/>
    </location>
</feature>
<dbReference type="Pfam" id="PF02895">
    <property type="entry name" value="H-kinase_dim"/>
    <property type="match status" value="1"/>
</dbReference>
<feature type="region of interest" description="Disordered" evidence="10">
    <location>
        <begin position="571"/>
        <end position="631"/>
    </location>
</feature>
<dbReference type="CDD" id="cd16916">
    <property type="entry name" value="HATPase_CheA-like"/>
    <property type="match status" value="1"/>
</dbReference>
<dbReference type="InterPro" id="IPR011006">
    <property type="entry name" value="CheY-like_superfamily"/>
</dbReference>
<dbReference type="InterPro" id="IPR001789">
    <property type="entry name" value="Sig_transdc_resp-reg_receiver"/>
</dbReference>
<dbReference type="Pfam" id="PF01584">
    <property type="entry name" value="CheW"/>
    <property type="match status" value="1"/>
</dbReference>
<dbReference type="GO" id="GO:0006935">
    <property type="term" value="P:chemotaxis"/>
    <property type="evidence" value="ECO:0007669"/>
    <property type="project" value="InterPro"/>
</dbReference>
<feature type="region of interest" description="Disordered" evidence="10">
    <location>
        <begin position="293"/>
        <end position="391"/>
    </location>
</feature>
<dbReference type="RefSeq" id="WP_023069335.1">
    <property type="nucleotide sequence ID" value="NZ_AUZM01000100.1"/>
</dbReference>
<organism evidence="15 16">
    <name type="scientific">Lyngbya aestuarii BL J</name>
    <dbReference type="NCBI Taxonomy" id="1348334"/>
    <lineage>
        <taxon>Bacteria</taxon>
        <taxon>Bacillati</taxon>
        <taxon>Cyanobacteriota</taxon>
        <taxon>Cyanophyceae</taxon>
        <taxon>Oscillatoriophycideae</taxon>
        <taxon>Oscillatoriales</taxon>
        <taxon>Microcoleaceae</taxon>
        <taxon>Lyngbya</taxon>
    </lineage>
</organism>
<evidence type="ECO:0000256" key="5">
    <source>
        <dbReference type="ARBA" id="ARBA00022777"/>
    </source>
</evidence>
<dbReference type="InterPro" id="IPR051315">
    <property type="entry name" value="Bact_Chemotaxis_CheA"/>
</dbReference>
<dbReference type="Proteomes" id="UP000017127">
    <property type="component" value="Unassembled WGS sequence"/>
</dbReference>
<dbReference type="SUPFAM" id="SSF55874">
    <property type="entry name" value="ATPase domain of HSP90 chaperone/DNA topoisomerase II/histidine kinase"/>
    <property type="match status" value="1"/>
</dbReference>
<dbReference type="InterPro" id="IPR036641">
    <property type="entry name" value="HPT_dom_sf"/>
</dbReference>
<feature type="region of interest" description="Disordered" evidence="10">
    <location>
        <begin position="438"/>
        <end position="512"/>
    </location>
</feature>
<name>U7Q9D2_9CYAN</name>
<dbReference type="InterPro" id="IPR008207">
    <property type="entry name" value="Sig_transdc_His_kin_Hpt_dom"/>
</dbReference>
<dbReference type="SMART" id="SM00260">
    <property type="entry name" value="CheW"/>
    <property type="match status" value="1"/>
</dbReference>
<feature type="compositionally biased region" description="Polar residues" evidence="10">
    <location>
        <begin position="571"/>
        <end position="580"/>
    </location>
</feature>
<feature type="domain" description="Response regulatory" evidence="12">
    <location>
        <begin position="1294"/>
        <end position="1411"/>
    </location>
</feature>
<feature type="compositionally biased region" description="Polar residues" evidence="10">
    <location>
        <begin position="652"/>
        <end position="666"/>
    </location>
</feature>
<dbReference type="EC" id="2.7.13.3" evidence="2"/>
<evidence type="ECO:0000256" key="9">
    <source>
        <dbReference type="SAM" id="Coils"/>
    </source>
</evidence>
<gene>
    <name evidence="15" type="ORF">M595_5656</name>
</gene>
<dbReference type="InterPro" id="IPR004105">
    <property type="entry name" value="CheA-like_dim"/>
</dbReference>
<dbReference type="PATRIC" id="fig|1348334.3.peg.5432"/>
<evidence type="ECO:0000256" key="6">
    <source>
        <dbReference type="ARBA" id="ARBA00023012"/>
    </source>
</evidence>
<dbReference type="Gene3D" id="1.10.287.560">
    <property type="entry name" value="Histidine kinase CheA-like, homodimeric domain"/>
    <property type="match status" value="1"/>
</dbReference>
<reference evidence="15 16" key="1">
    <citation type="journal article" date="2013" name="Front. Microbiol.">
        <title>Comparative genomic analyses of the cyanobacterium, Lyngbya aestuarii BL J, a powerful hydrogen producer.</title>
        <authorList>
            <person name="Kothari A."/>
            <person name="Vaughn M."/>
            <person name="Garcia-Pichel F."/>
        </authorList>
    </citation>
    <scope>NUCLEOTIDE SEQUENCE [LARGE SCALE GENOMIC DNA]</scope>
    <source>
        <strain evidence="15 16">BL J</strain>
    </source>
</reference>
<keyword evidence="9" id="KW-0175">Coiled coil</keyword>
<feature type="coiled-coil region" evidence="9">
    <location>
        <begin position="779"/>
        <end position="813"/>
    </location>
</feature>
<feature type="compositionally biased region" description="Polar residues" evidence="10">
    <location>
        <begin position="483"/>
        <end position="504"/>
    </location>
</feature>
<dbReference type="SUPFAM" id="SSF50341">
    <property type="entry name" value="CheW-like"/>
    <property type="match status" value="1"/>
</dbReference>
<evidence type="ECO:0000256" key="4">
    <source>
        <dbReference type="ARBA" id="ARBA00022679"/>
    </source>
</evidence>
<dbReference type="PROSITE" id="PS50851">
    <property type="entry name" value="CHEW"/>
    <property type="match status" value="1"/>
</dbReference>
<dbReference type="PROSITE" id="PS50894">
    <property type="entry name" value="HPT"/>
    <property type="match status" value="1"/>
</dbReference>
<feature type="compositionally biased region" description="Polar residues" evidence="10">
    <location>
        <begin position="339"/>
        <end position="375"/>
    </location>
</feature>
<dbReference type="InterPro" id="IPR036097">
    <property type="entry name" value="HisK_dim/P_sf"/>
</dbReference>
<dbReference type="Pfam" id="PF02518">
    <property type="entry name" value="HATPase_c"/>
    <property type="match status" value="1"/>
</dbReference>
<evidence type="ECO:0000256" key="2">
    <source>
        <dbReference type="ARBA" id="ARBA00012438"/>
    </source>
</evidence>
<dbReference type="InterPro" id="IPR036890">
    <property type="entry name" value="HATPase_C_sf"/>
</dbReference>
<keyword evidence="3 8" id="KW-0597">Phosphoprotein</keyword>
<feature type="compositionally biased region" description="Polar residues" evidence="10">
    <location>
        <begin position="294"/>
        <end position="308"/>
    </location>
</feature>
<keyword evidence="16" id="KW-1185">Reference proteome</keyword>
<keyword evidence="5" id="KW-0418">Kinase</keyword>
<dbReference type="SUPFAM" id="SSF47226">
    <property type="entry name" value="Histidine-containing phosphotransfer domain, HPT domain"/>
    <property type="match status" value="1"/>
</dbReference>
<dbReference type="SUPFAM" id="SSF47384">
    <property type="entry name" value="Homodimeric domain of signal transducing histidine kinase"/>
    <property type="match status" value="1"/>
</dbReference>
<dbReference type="Gene3D" id="1.20.120.160">
    <property type="entry name" value="HPT domain"/>
    <property type="match status" value="1"/>
</dbReference>
<keyword evidence="4" id="KW-0808">Transferase</keyword>
<keyword evidence="6" id="KW-0902">Two-component regulatory system</keyword>
<dbReference type="CDD" id="cd00088">
    <property type="entry name" value="HPT"/>
    <property type="match status" value="1"/>
</dbReference>
<dbReference type="Pfam" id="PF01627">
    <property type="entry name" value="Hpt"/>
    <property type="match status" value="1"/>
</dbReference>
<feature type="modified residue" description="4-aspartylphosphate" evidence="8">
    <location>
        <position position="1344"/>
    </location>
</feature>
<feature type="region of interest" description="Disordered" evidence="10">
    <location>
        <begin position="644"/>
        <end position="666"/>
    </location>
</feature>
<comment type="caution">
    <text evidence="15">The sequence shown here is derived from an EMBL/GenBank/DDBJ whole genome shotgun (WGS) entry which is preliminary data.</text>
</comment>
<evidence type="ECO:0000256" key="10">
    <source>
        <dbReference type="SAM" id="MobiDB-lite"/>
    </source>
</evidence>
<dbReference type="InterPro" id="IPR002545">
    <property type="entry name" value="CheW-lke_dom"/>
</dbReference>
<evidence type="ECO:0000259" key="14">
    <source>
        <dbReference type="PROSITE" id="PS50894"/>
    </source>
</evidence>
<dbReference type="PANTHER" id="PTHR43395">
    <property type="entry name" value="SENSOR HISTIDINE KINASE CHEA"/>
    <property type="match status" value="1"/>
</dbReference>
<evidence type="ECO:0000259" key="13">
    <source>
        <dbReference type="PROSITE" id="PS50851"/>
    </source>
</evidence>
<evidence type="ECO:0000313" key="16">
    <source>
        <dbReference type="Proteomes" id="UP000017127"/>
    </source>
</evidence>
<dbReference type="Gene3D" id="3.40.50.2300">
    <property type="match status" value="1"/>
</dbReference>
<dbReference type="GO" id="GO:0005737">
    <property type="term" value="C:cytoplasm"/>
    <property type="evidence" value="ECO:0007669"/>
    <property type="project" value="InterPro"/>
</dbReference>
<dbReference type="InterPro" id="IPR036061">
    <property type="entry name" value="CheW-like_dom_sf"/>
</dbReference>
<evidence type="ECO:0000259" key="11">
    <source>
        <dbReference type="PROSITE" id="PS50109"/>
    </source>
</evidence>
<protein>
    <recommendedName>
        <fullName evidence="2">histidine kinase</fullName>
        <ecNumber evidence="2">2.7.13.3</ecNumber>
    </recommendedName>
</protein>
<dbReference type="Gene3D" id="2.30.30.40">
    <property type="entry name" value="SH3 Domains"/>
    <property type="match status" value="1"/>
</dbReference>
<comment type="catalytic activity">
    <reaction evidence="1">
        <text>ATP + protein L-histidine = ADP + protein N-phospho-L-histidine.</text>
        <dbReference type="EC" id="2.7.13.3"/>
    </reaction>
</comment>
<evidence type="ECO:0000256" key="3">
    <source>
        <dbReference type="ARBA" id="ARBA00022553"/>
    </source>
</evidence>
<accession>U7Q9D2</accession>
<dbReference type="PRINTS" id="PR00344">
    <property type="entry name" value="BCTRLSENSOR"/>
</dbReference>
<feature type="domain" description="Histidine kinase" evidence="11">
    <location>
        <begin position="882"/>
        <end position="1121"/>
    </location>
</feature>
<evidence type="ECO:0000256" key="8">
    <source>
        <dbReference type="PROSITE-ProRule" id="PRU00169"/>
    </source>
</evidence>
<dbReference type="GO" id="GO:0000155">
    <property type="term" value="F:phosphorelay sensor kinase activity"/>
    <property type="evidence" value="ECO:0007669"/>
    <property type="project" value="InterPro"/>
</dbReference>
<sequence>MQAEQQQRILGYFIEEAQDHLDTIEQGLLKLQSTLEDPDLLYEVYRAAHSVKGGAAMLGLTSIQTTAHRLEDSFKILEKIQAQSRVEVEQDLESSFLAVSDTLKALIEGLSSPYGLTDELAQNQLQKIGPTFDRLNSQLEVLAQQHEVVLTELILTQPTIISPTSATASNINLETVKATASKPLENSAKELFFRSDVPDQLREMLQLFRQPENASSRKALIEICRSLGRAGETFELSDWSKFFATVERVISHPQNTYSTLAPITIKAIKQAQELVLDNREDEIEVSSDLKNLLPKSSTSQTDQRSVPSPSFYGESSALGGFPDLKQLPNPEGGVICDSTGVNPNLEDSTAQKTPSSIETKTENALNDQNRSSSSKMAKRADQLSETVSEDEDIDLSFLENWSASESTMDALKPTPKGPEIAAEELKSLADLFEGDHSIERGWQQESRIESSELDSFEDRGTNPNLDYDFLDLFGSDSDEQDANSRSPQTQSDQTNRSPQPTGFSSGKKAPVSVDLNTTDFDDLLNIGTTSRLGKDAQSRSNYCQRNTSLSDFDLENLSFEDLFEASQAEVFSSSKPQFIQDSSSPVVSDDDNSDWFEDLVSGDGETENQSFHSTPQTPSIPMTSSEESSIDSDNLFSDLFENLDEETEKAESQTAPVETVTASKTSGTTDFDDLELLLHQDTNDGSFEHDRNTEAELITAEEGLFSDLDALLQAQEEMDSDDEEEEDFEEEDNEFADLERLLGGDEGPAGNGGGGMRQRGTGKSQRVFEQTAKVPVKQLDNLSNLMGELVVNRNSLEQDQERMRQFLDNLLDQVSLLSDVGQRMQDFYERSLLEISLLSGRKSSVWNTSRSSSDDKQKNRGYDPIAQLYDDDFDSTELDRFTPFHTLSQEIIELVVRVRESAADIEFLVEEADQVSRQLRQVTTQLEEGLTKARMEPFAQEADRLARPVRDISIKCGKQAELYVEGRETLIDKMLLGKLHDPLIHLVNNAITHGIEPQNVRVVAGKSANGRIAIKVFHQGNQTVIAISDDGAGIDVKRVKEKAIRKGLVTPERAATMSNLDVYDLLFHPGFSMKDQADEFAGRGVGMDVVRTSLNEIRGTITTDSTLGKGTTFTIRLPLNMSISRALCCISDRARIAFPMDGVEEMIDIPREQIQTMSDGKQALEWRGSLLPCRHLRELLTYKRHLGRGNVYGTNTEEDMISVIVLRSAGTHLAVVVDQVLAEQEIVIKQLEGPVPKPVGVAGATVLGDGQIVAIADVLELIDLAMGRIRKEASPWPSGISAPTEQLPQKTQPTVLIVDDSITVRSLLSITFEKSGYRVEEARDGKEAWEKLKSGLPCDLVFCDIEMPRMDGLELLSRMQKDPALVDLPIAMLTSRGADRHRQMAYQLGARGYFTKPYLEEQLLEAAGRMLRGEVVGKPTNMAVSS</sequence>
<dbReference type="SMART" id="SM00073">
    <property type="entry name" value="HPT"/>
    <property type="match status" value="1"/>
</dbReference>
<dbReference type="FunFam" id="3.30.565.10:FF:000016">
    <property type="entry name" value="Chemotaxis protein CheA, putative"/>
    <property type="match status" value="1"/>
</dbReference>
<dbReference type="PROSITE" id="PS50109">
    <property type="entry name" value="HIS_KIN"/>
    <property type="match status" value="1"/>
</dbReference>
<dbReference type="SUPFAM" id="SSF52172">
    <property type="entry name" value="CheY-like"/>
    <property type="match status" value="1"/>
</dbReference>
<dbReference type="CDD" id="cd00731">
    <property type="entry name" value="CheA_reg"/>
    <property type="match status" value="1"/>
</dbReference>
<feature type="domain" description="CheW-like" evidence="13">
    <location>
        <begin position="1122"/>
        <end position="1267"/>
    </location>
</feature>
<dbReference type="Gene3D" id="3.30.565.10">
    <property type="entry name" value="Histidine kinase-like ATPase, C-terminal domain"/>
    <property type="match status" value="1"/>
</dbReference>
<feature type="coiled-coil region" evidence="9">
    <location>
        <begin position="711"/>
        <end position="741"/>
    </location>
</feature>
<evidence type="ECO:0000256" key="1">
    <source>
        <dbReference type="ARBA" id="ARBA00000085"/>
    </source>
</evidence>
<dbReference type="SMART" id="SM00448">
    <property type="entry name" value="REC"/>
    <property type="match status" value="1"/>
</dbReference>
<feature type="modified residue" description="Phosphohistidine" evidence="7">
    <location>
        <position position="49"/>
    </location>
</feature>